<feature type="transmembrane region" description="Helical" evidence="10">
    <location>
        <begin position="18"/>
        <end position="40"/>
    </location>
</feature>
<dbReference type="KEGG" id="tep:TepRe1_1232"/>
<dbReference type="eggNOG" id="COG1580">
    <property type="taxonomic scope" value="Bacteria"/>
</dbReference>
<dbReference type="HOGENOM" id="CLU_099018_2_3_9"/>
<keyword evidence="6 10" id="KW-0812">Transmembrane</keyword>
<keyword evidence="12" id="KW-1185">Reference proteome</keyword>
<dbReference type="EMBL" id="HF563609">
    <property type="protein sequence ID" value="CCP26075.1"/>
    <property type="molecule type" value="Genomic_DNA"/>
</dbReference>
<keyword evidence="11" id="KW-0966">Cell projection</keyword>
<keyword evidence="9 10" id="KW-0472">Membrane</keyword>
<dbReference type="Pfam" id="PF03748">
    <property type="entry name" value="FliL"/>
    <property type="match status" value="1"/>
</dbReference>
<dbReference type="GO" id="GO:0006935">
    <property type="term" value="P:chemotaxis"/>
    <property type="evidence" value="ECO:0007669"/>
    <property type="project" value="UniProtKB-KW"/>
</dbReference>
<proteinExistence type="inferred from homology"/>
<sequence length="152" mass="17292">MATQNNPEKKDKSKFQNLIMIILLLFVLMLLTSGVAYFVAKNIAGNNKTVVEQSKSNITYDAGEFLTNLSDKGYIRLSLVYLLNSKDVENELKLKESEIRDKIFVILRSETYDSIKDSEGMENLRKKIKESLNQILTNGSIVDVYFTSIIVN</sequence>
<keyword evidence="7 10" id="KW-0283">Flagellar rotation</keyword>
<organism evidence="11 12">
    <name type="scientific">Tepidanaerobacter acetatoxydans (strain DSM 21804 / JCM 16047 / Re1)</name>
    <dbReference type="NCBI Taxonomy" id="1209989"/>
    <lineage>
        <taxon>Bacteria</taxon>
        <taxon>Bacillati</taxon>
        <taxon>Bacillota</taxon>
        <taxon>Clostridia</taxon>
        <taxon>Thermosediminibacterales</taxon>
        <taxon>Tepidanaerobacteraceae</taxon>
        <taxon>Tepidanaerobacter</taxon>
    </lineage>
</organism>
<evidence type="ECO:0000256" key="1">
    <source>
        <dbReference type="ARBA" id="ARBA00002254"/>
    </source>
</evidence>
<dbReference type="KEGG" id="tae:TepiRe1_1342"/>
<evidence type="ECO:0000256" key="6">
    <source>
        <dbReference type="ARBA" id="ARBA00022692"/>
    </source>
</evidence>
<evidence type="ECO:0000256" key="8">
    <source>
        <dbReference type="ARBA" id="ARBA00022989"/>
    </source>
</evidence>
<keyword evidence="11" id="KW-0969">Cilium</keyword>
<dbReference type="GO" id="GO:0071978">
    <property type="term" value="P:bacterial-type flagellum-dependent swarming motility"/>
    <property type="evidence" value="ECO:0007669"/>
    <property type="project" value="TreeGrafter"/>
</dbReference>
<comment type="function">
    <text evidence="1 10">Controls the rotational direction of flagella during chemotaxis.</text>
</comment>
<dbReference type="RefSeq" id="WP_013778301.1">
    <property type="nucleotide sequence ID" value="NC_015519.1"/>
</dbReference>
<dbReference type="PATRIC" id="fig|1209989.3.peg.1497"/>
<reference evidence="12" key="1">
    <citation type="journal article" date="2013" name="Genome Announc.">
        <title>First genome sequence of a syntrophic acetate-oxidizing bacterium, Tepidanaerobacter acetatoxydans strain Re1.</title>
        <authorList>
            <person name="Manzoor S."/>
            <person name="Bongcam-Rudloff E."/>
            <person name="Schnurer A."/>
            <person name="Muller B."/>
        </authorList>
    </citation>
    <scope>NUCLEOTIDE SEQUENCE [LARGE SCALE GENOMIC DNA]</scope>
    <source>
        <strain evidence="12">Re1</strain>
    </source>
</reference>
<dbReference type="PANTHER" id="PTHR35091">
    <property type="entry name" value="FLAGELLAR PROTEIN FLIL"/>
    <property type="match status" value="1"/>
</dbReference>
<dbReference type="GO" id="GO:0009425">
    <property type="term" value="C:bacterial-type flagellum basal body"/>
    <property type="evidence" value="ECO:0007669"/>
    <property type="project" value="InterPro"/>
</dbReference>
<comment type="subcellular location">
    <subcellularLocation>
        <location evidence="2">Cell membrane</location>
        <topology evidence="2">Single-pass membrane protein</topology>
    </subcellularLocation>
</comment>
<dbReference type="InterPro" id="IPR005503">
    <property type="entry name" value="FliL"/>
</dbReference>
<keyword evidence="11" id="KW-0282">Flagellum</keyword>
<evidence type="ECO:0000256" key="4">
    <source>
        <dbReference type="ARBA" id="ARBA00022475"/>
    </source>
</evidence>
<evidence type="ECO:0000313" key="12">
    <source>
        <dbReference type="Proteomes" id="UP000010802"/>
    </source>
</evidence>
<gene>
    <name evidence="11" type="ordered locus">TEPIRE1_1342</name>
</gene>
<keyword evidence="8 10" id="KW-1133">Transmembrane helix</keyword>
<dbReference type="GO" id="GO:0005886">
    <property type="term" value="C:plasma membrane"/>
    <property type="evidence" value="ECO:0007669"/>
    <property type="project" value="UniProtKB-SubCell"/>
</dbReference>
<keyword evidence="4 10" id="KW-1003">Cell membrane</keyword>
<dbReference type="STRING" id="1209989.TepRe1_1232"/>
<evidence type="ECO:0000256" key="9">
    <source>
        <dbReference type="ARBA" id="ARBA00023136"/>
    </source>
</evidence>
<dbReference type="Proteomes" id="UP000010802">
    <property type="component" value="Chromosome"/>
</dbReference>
<dbReference type="AlphaFoldDB" id="F4LTP8"/>
<protein>
    <recommendedName>
        <fullName evidence="10">Flagellar protein FliL</fullName>
    </recommendedName>
</protein>
<evidence type="ECO:0000256" key="7">
    <source>
        <dbReference type="ARBA" id="ARBA00022779"/>
    </source>
</evidence>
<keyword evidence="5 10" id="KW-0145">Chemotaxis</keyword>
<dbReference type="PANTHER" id="PTHR35091:SF2">
    <property type="entry name" value="FLAGELLAR PROTEIN FLIL"/>
    <property type="match status" value="1"/>
</dbReference>
<accession>F4LTP8</accession>
<evidence type="ECO:0000256" key="5">
    <source>
        <dbReference type="ARBA" id="ARBA00022500"/>
    </source>
</evidence>
<comment type="similarity">
    <text evidence="3 10">Belongs to the FliL family.</text>
</comment>
<accession>L0RYI3</accession>
<evidence type="ECO:0000256" key="2">
    <source>
        <dbReference type="ARBA" id="ARBA00004162"/>
    </source>
</evidence>
<evidence type="ECO:0000313" key="11">
    <source>
        <dbReference type="EMBL" id="CCP26075.1"/>
    </source>
</evidence>
<dbReference type="OrthoDB" id="1725888at2"/>
<name>F4LTP8_TEPAE</name>
<evidence type="ECO:0000256" key="3">
    <source>
        <dbReference type="ARBA" id="ARBA00008281"/>
    </source>
</evidence>
<evidence type="ECO:0000256" key="10">
    <source>
        <dbReference type="RuleBase" id="RU364125"/>
    </source>
</evidence>